<dbReference type="SUPFAM" id="SSF51735">
    <property type="entry name" value="NAD(P)-binding Rossmann-fold domains"/>
    <property type="match status" value="1"/>
</dbReference>
<proteinExistence type="predicted"/>
<evidence type="ECO:0000313" key="2">
    <source>
        <dbReference type="EMBL" id="QDS95973.1"/>
    </source>
</evidence>
<organism evidence="2 3">
    <name type="scientific">Roseimaritima multifibrata</name>
    <dbReference type="NCBI Taxonomy" id="1930274"/>
    <lineage>
        <taxon>Bacteria</taxon>
        <taxon>Pseudomonadati</taxon>
        <taxon>Planctomycetota</taxon>
        <taxon>Planctomycetia</taxon>
        <taxon>Pirellulales</taxon>
        <taxon>Pirellulaceae</taxon>
        <taxon>Roseimaritima</taxon>
    </lineage>
</organism>
<sequence>MDADARGQGGLNSKRQAMAVIGGGRWARVLLTVLRDLVSQLNGKGTTEIDSIFWVTDHAPQAAQVYLDNQQWENVSLVPRSKIPFSELVAGVVASSPRQHFADCQLLLDAKVPVLCEKPLVTSSREAGQLQALAAKQKTPLGVELPLMHAGFFRDFSRSVAGCIPDKIQIRWCDPWQEIRHGERKSPELTTDYITDMFPHVWSLLNVVRPDWRLKSIESVTYSPEQIQVECRWGEEVLVESVFSRRAETRERRFWIEPQQRGIDFAVEPGWTLAGVKRTDNPLCGERPLTRSLRRFLEVAHGQTAYEDWEASVDRCLDSVEWTEALSARLQAEQENQLNRLVRDNAFDIDCPEHRNRLIDRWFPELSRTEANALLKSPARFRQWATQIVDDLGKR</sequence>
<dbReference type="InterPro" id="IPR000683">
    <property type="entry name" value="Gfo/Idh/MocA-like_OxRdtase_N"/>
</dbReference>
<accession>A0A517MM63</accession>
<gene>
    <name evidence="2" type="primary">iolG_14</name>
    <name evidence="2" type="ORF">FF011L_47770</name>
</gene>
<name>A0A517MM63_9BACT</name>
<evidence type="ECO:0000313" key="3">
    <source>
        <dbReference type="Proteomes" id="UP000320672"/>
    </source>
</evidence>
<keyword evidence="3" id="KW-1185">Reference proteome</keyword>
<dbReference type="EMBL" id="CP036262">
    <property type="protein sequence ID" value="QDS95973.1"/>
    <property type="molecule type" value="Genomic_DNA"/>
</dbReference>
<dbReference type="OrthoDB" id="9792935at2"/>
<protein>
    <submittedName>
        <fullName evidence="2">Inositol 2-dehydrogenase/D-chiro-inositol 3-dehydrogenase</fullName>
        <ecNumber evidence="2">1.1.1.18</ecNumber>
    </submittedName>
</protein>
<dbReference type="InterPro" id="IPR036291">
    <property type="entry name" value="NAD(P)-bd_dom_sf"/>
</dbReference>
<evidence type="ECO:0000259" key="1">
    <source>
        <dbReference type="Pfam" id="PF01408"/>
    </source>
</evidence>
<dbReference type="EC" id="1.1.1.18" evidence="2"/>
<dbReference type="Proteomes" id="UP000320672">
    <property type="component" value="Chromosome"/>
</dbReference>
<dbReference type="Gene3D" id="3.40.50.720">
    <property type="entry name" value="NAD(P)-binding Rossmann-like Domain"/>
    <property type="match status" value="1"/>
</dbReference>
<dbReference type="GO" id="GO:0050112">
    <property type="term" value="F:inositol 2-dehydrogenase (NAD+) activity"/>
    <property type="evidence" value="ECO:0007669"/>
    <property type="project" value="UniProtKB-EC"/>
</dbReference>
<reference evidence="2 3" key="1">
    <citation type="submission" date="2019-02" db="EMBL/GenBank/DDBJ databases">
        <title>Deep-cultivation of Planctomycetes and their phenomic and genomic characterization uncovers novel biology.</title>
        <authorList>
            <person name="Wiegand S."/>
            <person name="Jogler M."/>
            <person name="Boedeker C."/>
            <person name="Pinto D."/>
            <person name="Vollmers J."/>
            <person name="Rivas-Marin E."/>
            <person name="Kohn T."/>
            <person name="Peeters S.H."/>
            <person name="Heuer A."/>
            <person name="Rast P."/>
            <person name="Oberbeckmann S."/>
            <person name="Bunk B."/>
            <person name="Jeske O."/>
            <person name="Meyerdierks A."/>
            <person name="Storesund J.E."/>
            <person name="Kallscheuer N."/>
            <person name="Luecker S."/>
            <person name="Lage O.M."/>
            <person name="Pohl T."/>
            <person name="Merkel B.J."/>
            <person name="Hornburger P."/>
            <person name="Mueller R.-W."/>
            <person name="Bruemmer F."/>
            <person name="Labrenz M."/>
            <person name="Spormann A.M."/>
            <person name="Op den Camp H."/>
            <person name="Overmann J."/>
            <person name="Amann R."/>
            <person name="Jetten M.S.M."/>
            <person name="Mascher T."/>
            <person name="Medema M.H."/>
            <person name="Devos D.P."/>
            <person name="Kaster A.-K."/>
            <person name="Ovreas L."/>
            <person name="Rohde M."/>
            <person name="Galperin M.Y."/>
            <person name="Jogler C."/>
        </authorList>
    </citation>
    <scope>NUCLEOTIDE SEQUENCE [LARGE SCALE GENOMIC DNA]</scope>
    <source>
        <strain evidence="2 3">FF011L</strain>
    </source>
</reference>
<feature type="domain" description="Gfo/Idh/MocA-like oxidoreductase N-terminal" evidence="1">
    <location>
        <begin position="18"/>
        <end position="143"/>
    </location>
</feature>
<dbReference type="Pfam" id="PF01408">
    <property type="entry name" value="GFO_IDH_MocA"/>
    <property type="match status" value="1"/>
</dbReference>
<dbReference type="Gene3D" id="3.30.360.10">
    <property type="entry name" value="Dihydrodipicolinate Reductase, domain 2"/>
    <property type="match status" value="1"/>
</dbReference>
<dbReference type="AlphaFoldDB" id="A0A517MM63"/>
<dbReference type="KEGG" id="rml:FF011L_47770"/>
<keyword evidence="2" id="KW-0560">Oxidoreductase</keyword>
<dbReference type="GO" id="GO:0000166">
    <property type="term" value="F:nucleotide binding"/>
    <property type="evidence" value="ECO:0007669"/>
    <property type="project" value="InterPro"/>
</dbReference>